<dbReference type="InterPro" id="IPR037523">
    <property type="entry name" value="VOC_core"/>
</dbReference>
<proteinExistence type="predicted"/>
<dbReference type="Gene3D" id="3.10.180.10">
    <property type="entry name" value="2,3-Dihydroxybiphenyl 1,2-Dioxygenase, domain 1"/>
    <property type="match status" value="1"/>
</dbReference>
<dbReference type="Proteomes" id="UP000289784">
    <property type="component" value="Unassembled WGS sequence"/>
</dbReference>
<dbReference type="PANTHER" id="PTHR21366">
    <property type="entry name" value="GLYOXALASE FAMILY PROTEIN"/>
    <property type="match status" value="1"/>
</dbReference>
<evidence type="ECO:0000313" key="3">
    <source>
        <dbReference type="Proteomes" id="UP000289784"/>
    </source>
</evidence>
<accession>A0A4Q1JQV7</accession>
<reference evidence="2 3" key="1">
    <citation type="submission" date="2019-01" db="EMBL/GenBank/DDBJ databases">
        <title>Pseudoxanthomonas composti sp. nov., isolated from compost.</title>
        <authorList>
            <person name="Yang G."/>
        </authorList>
    </citation>
    <scope>NUCLEOTIDE SEQUENCE [LARGE SCALE GENOMIC DNA]</scope>
    <source>
        <strain evidence="2 3">GSS15</strain>
    </source>
</reference>
<protein>
    <submittedName>
        <fullName evidence="2">VOC family protein</fullName>
    </submittedName>
</protein>
<evidence type="ECO:0000259" key="1">
    <source>
        <dbReference type="PROSITE" id="PS51819"/>
    </source>
</evidence>
<gene>
    <name evidence="2" type="ORF">EPA99_18310</name>
</gene>
<dbReference type="EMBL" id="SAWZ01000017">
    <property type="protein sequence ID" value="RXQ98926.1"/>
    <property type="molecule type" value="Genomic_DNA"/>
</dbReference>
<dbReference type="AlphaFoldDB" id="A0A4Q1JQV7"/>
<dbReference type="Pfam" id="PF00903">
    <property type="entry name" value="Glyoxalase"/>
    <property type="match status" value="1"/>
</dbReference>
<feature type="domain" description="VOC" evidence="1">
    <location>
        <begin position="13"/>
        <end position="139"/>
    </location>
</feature>
<dbReference type="PROSITE" id="PS51819">
    <property type="entry name" value="VOC"/>
    <property type="match status" value="1"/>
</dbReference>
<dbReference type="InterPro" id="IPR004360">
    <property type="entry name" value="Glyas_Fos-R_dOase_dom"/>
</dbReference>
<keyword evidence="3" id="KW-1185">Reference proteome</keyword>
<name>A0A4Q1JQV7_9GAMM</name>
<organism evidence="2 3">
    <name type="scientific">Pseudoxanthomonas composti</name>
    <dbReference type="NCBI Taxonomy" id="2137479"/>
    <lineage>
        <taxon>Bacteria</taxon>
        <taxon>Pseudomonadati</taxon>
        <taxon>Pseudomonadota</taxon>
        <taxon>Gammaproteobacteria</taxon>
        <taxon>Lysobacterales</taxon>
        <taxon>Lysobacteraceae</taxon>
        <taxon>Pseudoxanthomonas</taxon>
    </lineage>
</organism>
<evidence type="ECO:0000313" key="2">
    <source>
        <dbReference type="EMBL" id="RXQ98926.1"/>
    </source>
</evidence>
<dbReference type="SUPFAM" id="SSF54593">
    <property type="entry name" value="Glyoxalase/Bleomycin resistance protein/Dihydroxybiphenyl dioxygenase"/>
    <property type="match status" value="1"/>
</dbReference>
<dbReference type="InterPro" id="IPR050383">
    <property type="entry name" value="GlyoxalaseI/FosfomycinResist"/>
</dbReference>
<comment type="caution">
    <text evidence="2">The sequence shown here is derived from an EMBL/GenBank/DDBJ whole genome shotgun (WGS) entry which is preliminary data.</text>
</comment>
<dbReference type="InterPro" id="IPR029068">
    <property type="entry name" value="Glyas_Bleomycin-R_OHBP_Dase"/>
</dbReference>
<sequence length="146" mass="15209">MSQTPPLPFALQRLDHVVLRVRDSAVAEAFYCGVLGCQVARRRDDLGLVHLQAGASMIDLVALDGPLGTRGGQGPGPQGRNVDHLCLQVAPFHAEAIAAHLAAHGVWASEASMNFGAEGEGPSLYFSDPDGNTVELKGPACSPAAE</sequence>
<dbReference type="PANTHER" id="PTHR21366:SF14">
    <property type="entry name" value="GLYOXALASE DOMAIN-CONTAINING PROTEIN 5"/>
    <property type="match status" value="1"/>
</dbReference>
<dbReference type="RefSeq" id="WP_129472704.1">
    <property type="nucleotide sequence ID" value="NZ_SAWZ01000017.1"/>
</dbReference>
<dbReference type="OrthoDB" id="9812656at2"/>